<name>A0ABP9WCF1_9DEIO</name>
<dbReference type="InterPro" id="IPR006680">
    <property type="entry name" value="Amidohydro-rel"/>
</dbReference>
<evidence type="ECO:0000313" key="3">
    <source>
        <dbReference type="Proteomes" id="UP001401887"/>
    </source>
</evidence>
<dbReference type="InterPro" id="IPR051781">
    <property type="entry name" value="Metallo-dep_Hydrolase"/>
</dbReference>
<protein>
    <submittedName>
        <fullName evidence="2">Imidazolonepropionase</fullName>
    </submittedName>
</protein>
<dbReference type="InterPro" id="IPR011059">
    <property type="entry name" value="Metal-dep_hydrolase_composite"/>
</dbReference>
<dbReference type="Gene3D" id="3.30.110.90">
    <property type="entry name" value="Amidohydrolase"/>
    <property type="match status" value="1"/>
</dbReference>
<accession>A0ABP9WCF1</accession>
<dbReference type="EMBL" id="BAABRP010000032">
    <property type="protein sequence ID" value="GAA5515014.1"/>
    <property type="molecule type" value="Genomic_DNA"/>
</dbReference>
<dbReference type="PANTHER" id="PTHR43135:SF3">
    <property type="entry name" value="ALPHA-D-RIBOSE 1-METHYLPHOSPHONATE 5-TRIPHOSPHATE DIPHOSPHATASE"/>
    <property type="match status" value="1"/>
</dbReference>
<gene>
    <name evidence="2" type="primary">hutI_2</name>
    <name evidence="2" type="ORF">Dcar01_03778</name>
</gene>
<dbReference type="SUPFAM" id="SSF51556">
    <property type="entry name" value="Metallo-dependent hydrolases"/>
    <property type="match status" value="1"/>
</dbReference>
<organism evidence="2 3">
    <name type="scientific">Deinococcus carri</name>
    <dbReference type="NCBI Taxonomy" id="1211323"/>
    <lineage>
        <taxon>Bacteria</taxon>
        <taxon>Thermotogati</taxon>
        <taxon>Deinococcota</taxon>
        <taxon>Deinococci</taxon>
        <taxon>Deinococcales</taxon>
        <taxon>Deinococcaceae</taxon>
        <taxon>Deinococcus</taxon>
    </lineage>
</organism>
<feature type="domain" description="Amidohydrolase-related" evidence="1">
    <location>
        <begin position="55"/>
        <end position="425"/>
    </location>
</feature>
<keyword evidence="3" id="KW-1185">Reference proteome</keyword>
<evidence type="ECO:0000313" key="2">
    <source>
        <dbReference type="EMBL" id="GAA5515014.1"/>
    </source>
</evidence>
<dbReference type="RefSeq" id="WP_345468390.1">
    <property type="nucleotide sequence ID" value="NZ_BAABRP010000032.1"/>
</dbReference>
<dbReference type="SUPFAM" id="SSF51338">
    <property type="entry name" value="Composite domain of metallo-dependent hydrolases"/>
    <property type="match status" value="1"/>
</dbReference>
<dbReference type="Proteomes" id="UP001401887">
    <property type="component" value="Unassembled WGS sequence"/>
</dbReference>
<proteinExistence type="predicted"/>
<dbReference type="InterPro" id="IPR032466">
    <property type="entry name" value="Metal_Hydrolase"/>
</dbReference>
<dbReference type="PANTHER" id="PTHR43135">
    <property type="entry name" value="ALPHA-D-RIBOSE 1-METHYLPHOSPHONATE 5-TRIPHOSPHATE DIPHOSPHATASE"/>
    <property type="match status" value="1"/>
</dbReference>
<dbReference type="Gene3D" id="1.20.58.520">
    <property type="entry name" value="Amidohydrolase"/>
    <property type="match status" value="1"/>
</dbReference>
<dbReference type="Gene3D" id="3.40.50.10910">
    <property type="entry name" value="Amidohydrolase"/>
    <property type="match status" value="1"/>
</dbReference>
<comment type="caution">
    <text evidence="2">The sequence shown here is derived from an EMBL/GenBank/DDBJ whole genome shotgun (WGS) entry which is preliminary data.</text>
</comment>
<reference evidence="2 3" key="1">
    <citation type="submission" date="2024-02" db="EMBL/GenBank/DDBJ databases">
        <title>Deinococcus carri NBRC 110142.</title>
        <authorList>
            <person name="Ichikawa N."/>
            <person name="Katano-Makiyama Y."/>
            <person name="Hidaka K."/>
        </authorList>
    </citation>
    <scope>NUCLEOTIDE SEQUENCE [LARGE SCALE GENOMIC DNA]</scope>
    <source>
        <strain evidence="2 3">NBRC 110142</strain>
    </source>
</reference>
<dbReference type="Gene3D" id="2.30.40.10">
    <property type="entry name" value="Urease, subunit C, domain 1"/>
    <property type="match status" value="1"/>
</dbReference>
<evidence type="ECO:0000259" key="1">
    <source>
        <dbReference type="Pfam" id="PF01979"/>
    </source>
</evidence>
<sequence length="433" mass="45550">MTASPLLALTGRLFDGEKLWPHAMVLLRGGRVLEVAEHLPLPEGTEVLDAGPEATILPGLVDLHVHARPHYARWFPEAGVTTVRDAGNSLDMLAELRALAFTGKGPHVFGAGTILDGSDSIFRHFGEGVLGEVGDRAAGAWAIHHPEEARAAVDALAAAGVETVKLYEQLPPAAYAAAVRRAQEHGLPVMTDLGTRWTRGLNGAQVDALEALGLGVRTVEHATGFALAFQRLGFDPTTQFPDEGLLDRFARAVVEAEAVLVPTLSVHEGLRQARRADLGRLPHGRRTGETADSLRAMWDGLHAATAPLQPTAAWDARLAAALTRRVLDLGGQVGAGTDTPAGVDNLPGGGLHAELEHLVTQAHLTPTEALRAATGTAGRLLAQGGQPSVGVLRPGAHADALIVEGDPARDIMATRRLRTVVRAGRVWTVGVSA</sequence>
<dbReference type="Pfam" id="PF01979">
    <property type="entry name" value="Amidohydro_1"/>
    <property type="match status" value="1"/>
</dbReference>